<evidence type="ECO:0000313" key="2">
    <source>
        <dbReference type="Proteomes" id="UP000770661"/>
    </source>
</evidence>
<gene>
    <name evidence="1" type="ORF">GWK47_020806</name>
</gene>
<name>A0A8J4XNX8_CHIOP</name>
<dbReference type="EMBL" id="JACEEZ010023407">
    <property type="protein sequence ID" value="KAG0711321.1"/>
    <property type="molecule type" value="Genomic_DNA"/>
</dbReference>
<comment type="caution">
    <text evidence="1">The sequence shown here is derived from an EMBL/GenBank/DDBJ whole genome shotgun (WGS) entry which is preliminary data.</text>
</comment>
<dbReference type="AlphaFoldDB" id="A0A8J4XNX8"/>
<organism evidence="1 2">
    <name type="scientific">Chionoecetes opilio</name>
    <name type="common">Atlantic snow crab</name>
    <name type="synonym">Cancer opilio</name>
    <dbReference type="NCBI Taxonomy" id="41210"/>
    <lineage>
        <taxon>Eukaryota</taxon>
        <taxon>Metazoa</taxon>
        <taxon>Ecdysozoa</taxon>
        <taxon>Arthropoda</taxon>
        <taxon>Crustacea</taxon>
        <taxon>Multicrustacea</taxon>
        <taxon>Malacostraca</taxon>
        <taxon>Eumalacostraca</taxon>
        <taxon>Eucarida</taxon>
        <taxon>Decapoda</taxon>
        <taxon>Pleocyemata</taxon>
        <taxon>Brachyura</taxon>
        <taxon>Eubrachyura</taxon>
        <taxon>Majoidea</taxon>
        <taxon>Majidae</taxon>
        <taxon>Chionoecetes</taxon>
    </lineage>
</organism>
<protein>
    <submittedName>
        <fullName evidence="1">Uncharacterized protein</fullName>
    </submittedName>
</protein>
<accession>A0A8J4XNX8</accession>
<sequence length="108" mass="11859">MALSQVNITPKPLPLSTAKRLISKKCRSAWDRSLGDALRATSMGQYRTDSSPHPWIRQTSRVLDVALARLRIGHTTLTAHLHRLQLTPARTAPGAGTSPGSIEHFLLQ</sequence>
<proteinExistence type="predicted"/>
<dbReference type="Proteomes" id="UP000770661">
    <property type="component" value="Unassembled WGS sequence"/>
</dbReference>
<dbReference type="OrthoDB" id="6369833at2759"/>
<reference evidence="1" key="1">
    <citation type="submission" date="2020-07" db="EMBL/GenBank/DDBJ databases">
        <title>The High-quality genome of the commercially important snow crab, Chionoecetes opilio.</title>
        <authorList>
            <person name="Jeong J.-H."/>
            <person name="Ryu S."/>
        </authorList>
    </citation>
    <scope>NUCLEOTIDE SEQUENCE</scope>
    <source>
        <strain evidence="1">MADBK_172401_WGS</strain>
        <tissue evidence="1">Digestive gland</tissue>
    </source>
</reference>
<keyword evidence="2" id="KW-1185">Reference proteome</keyword>
<evidence type="ECO:0000313" key="1">
    <source>
        <dbReference type="EMBL" id="KAG0711321.1"/>
    </source>
</evidence>